<evidence type="ECO:0000256" key="1">
    <source>
        <dbReference type="SAM" id="Coils"/>
    </source>
</evidence>
<dbReference type="EMBL" id="BAABEX010000012">
    <property type="protein sequence ID" value="GAA4424630.1"/>
    <property type="molecule type" value="Genomic_DNA"/>
</dbReference>
<sequence>MLEALLKQMEALINERGSAAVLREHLALLRERVGALERENSDLRAQLQQAKAQAQDSQQRLDRFARDNPKGLRCNGCGSVDLVRAGAKPDAIFGDLGVNRVVFRCRVCGAESAFMEDTMG</sequence>
<proteinExistence type="predicted"/>
<keyword evidence="1" id="KW-0175">Coiled coil</keyword>
<gene>
    <name evidence="2" type="ORF">GCM10023090_18440</name>
</gene>
<dbReference type="RefSeq" id="WP_345063748.1">
    <property type="nucleotide sequence ID" value="NZ_BAABEX010000012.1"/>
</dbReference>
<protein>
    <submittedName>
        <fullName evidence="2">Uncharacterized protein</fullName>
    </submittedName>
</protein>
<evidence type="ECO:0000313" key="3">
    <source>
        <dbReference type="Proteomes" id="UP001501788"/>
    </source>
</evidence>
<accession>A0ABP8L820</accession>
<organism evidence="2 3">
    <name type="scientific">Acidovorax lacteus</name>
    <dbReference type="NCBI Taxonomy" id="1924988"/>
    <lineage>
        <taxon>Bacteria</taxon>
        <taxon>Pseudomonadati</taxon>
        <taxon>Pseudomonadota</taxon>
        <taxon>Betaproteobacteria</taxon>
        <taxon>Burkholderiales</taxon>
        <taxon>Comamonadaceae</taxon>
        <taxon>Acidovorax</taxon>
    </lineage>
</organism>
<comment type="caution">
    <text evidence="2">The sequence shown here is derived from an EMBL/GenBank/DDBJ whole genome shotgun (WGS) entry which is preliminary data.</text>
</comment>
<keyword evidence="3" id="KW-1185">Reference proteome</keyword>
<feature type="coiled-coil region" evidence="1">
    <location>
        <begin position="19"/>
        <end position="67"/>
    </location>
</feature>
<dbReference type="Proteomes" id="UP001501788">
    <property type="component" value="Unassembled WGS sequence"/>
</dbReference>
<evidence type="ECO:0000313" key="2">
    <source>
        <dbReference type="EMBL" id="GAA4424630.1"/>
    </source>
</evidence>
<reference evidence="3" key="1">
    <citation type="journal article" date="2019" name="Int. J. Syst. Evol. Microbiol.">
        <title>The Global Catalogue of Microorganisms (GCM) 10K type strain sequencing project: providing services to taxonomists for standard genome sequencing and annotation.</title>
        <authorList>
            <consortium name="The Broad Institute Genomics Platform"/>
            <consortium name="The Broad Institute Genome Sequencing Center for Infectious Disease"/>
            <person name="Wu L."/>
            <person name="Ma J."/>
        </authorList>
    </citation>
    <scope>NUCLEOTIDE SEQUENCE [LARGE SCALE GENOMIC DNA]</scope>
    <source>
        <strain evidence="3">JCM 31890</strain>
    </source>
</reference>
<name>A0ABP8L820_9BURK</name>